<dbReference type="Pfam" id="PF04397">
    <property type="entry name" value="LytTR"/>
    <property type="match status" value="1"/>
</dbReference>
<dbReference type="GO" id="GO:0003677">
    <property type="term" value="F:DNA binding"/>
    <property type="evidence" value="ECO:0007669"/>
    <property type="project" value="InterPro"/>
</dbReference>
<protein>
    <recommendedName>
        <fullName evidence="1">Stage 0 sporulation protein A homolog</fullName>
    </recommendedName>
</protein>
<evidence type="ECO:0000256" key="3">
    <source>
        <dbReference type="PROSITE-ProRule" id="PRU00169"/>
    </source>
</evidence>
<dbReference type="InterPro" id="IPR007492">
    <property type="entry name" value="LytTR_DNA-bd_dom"/>
</dbReference>
<feature type="modified residue" description="4-aspartylphosphate" evidence="3">
    <location>
        <position position="56"/>
    </location>
</feature>
<dbReference type="InterPro" id="IPR011006">
    <property type="entry name" value="CheY-like_superfamily"/>
</dbReference>
<dbReference type="Pfam" id="PF00072">
    <property type="entry name" value="Response_reg"/>
    <property type="match status" value="1"/>
</dbReference>
<name>A0A4Q7PN40_9FIRM</name>
<dbReference type="PANTHER" id="PTHR37299">
    <property type="entry name" value="TRANSCRIPTIONAL REGULATOR-RELATED"/>
    <property type="match status" value="1"/>
</dbReference>
<dbReference type="Gene3D" id="2.40.50.1020">
    <property type="entry name" value="LytTr DNA-binding domain"/>
    <property type="match status" value="1"/>
</dbReference>
<accession>A0A4Q7PN40</accession>
<gene>
    <name evidence="6" type="ORF">EV209_0384</name>
</gene>
<dbReference type="InterPro" id="IPR001789">
    <property type="entry name" value="Sig_transdc_resp-reg_receiver"/>
</dbReference>
<dbReference type="RefSeq" id="WP_165388777.1">
    <property type="nucleotide sequence ID" value="NZ_SGXF01000001.1"/>
</dbReference>
<feature type="domain" description="Response regulatory" evidence="4">
    <location>
        <begin position="2"/>
        <end position="119"/>
    </location>
</feature>
<evidence type="ECO:0000313" key="7">
    <source>
        <dbReference type="Proteomes" id="UP000292927"/>
    </source>
</evidence>
<evidence type="ECO:0000313" key="6">
    <source>
        <dbReference type="EMBL" id="RZT02274.1"/>
    </source>
</evidence>
<dbReference type="PROSITE" id="PS50930">
    <property type="entry name" value="HTH_LYTTR"/>
    <property type="match status" value="1"/>
</dbReference>
<organism evidence="6 7">
    <name type="scientific">Cuneatibacter caecimuris</name>
    <dbReference type="NCBI Taxonomy" id="1796618"/>
    <lineage>
        <taxon>Bacteria</taxon>
        <taxon>Bacillati</taxon>
        <taxon>Bacillota</taxon>
        <taxon>Clostridia</taxon>
        <taxon>Lachnospirales</taxon>
        <taxon>Lachnospiraceae</taxon>
        <taxon>Cuneatibacter</taxon>
    </lineage>
</organism>
<dbReference type="PANTHER" id="PTHR37299:SF1">
    <property type="entry name" value="STAGE 0 SPORULATION PROTEIN A HOMOLOG"/>
    <property type="match status" value="1"/>
</dbReference>
<dbReference type="AlphaFoldDB" id="A0A4Q7PN40"/>
<dbReference type="SMART" id="SM00448">
    <property type="entry name" value="REC"/>
    <property type="match status" value="1"/>
</dbReference>
<evidence type="ECO:0000256" key="2">
    <source>
        <dbReference type="ARBA" id="ARBA00024867"/>
    </source>
</evidence>
<comment type="function">
    <text evidence="2">May play the central regulatory role in sporulation. It may be an element of the effector pathway responsible for the activation of sporulation genes in response to nutritional stress. Spo0A may act in concert with spo0H (a sigma factor) to control the expression of some genes that are critical to the sporulation process.</text>
</comment>
<sequence length="234" mass="27346">MQVWICEDEPAQRALLEGYVREFFCSAGNTAVRSFSSGNQVLFELDENVPDILLLDIQMDGIDGVQLAKRIRKRDEKTEILFVTAAVDYIYEGFNVNAVNYLLKPVKKEQLFACLEKARELAMQQEEPWLLQVGREVCRLDRRKVLYVESDDHYLEIHCQDKVYRVKMNMKDMEQELSGSRFCRMGRSYLLNLEAVDRLTPEEVQMVNGDRLPVPRGRYREISSRFITYHFGSV</sequence>
<dbReference type="InterPro" id="IPR046947">
    <property type="entry name" value="LytR-like"/>
</dbReference>
<dbReference type="EMBL" id="SGXF01000001">
    <property type="protein sequence ID" value="RZT02274.1"/>
    <property type="molecule type" value="Genomic_DNA"/>
</dbReference>
<evidence type="ECO:0000259" key="4">
    <source>
        <dbReference type="PROSITE" id="PS50110"/>
    </source>
</evidence>
<dbReference type="PROSITE" id="PS50110">
    <property type="entry name" value="RESPONSE_REGULATORY"/>
    <property type="match status" value="1"/>
</dbReference>
<feature type="domain" description="HTH LytTR-type" evidence="5">
    <location>
        <begin position="133"/>
        <end position="228"/>
    </location>
</feature>
<evidence type="ECO:0000256" key="1">
    <source>
        <dbReference type="ARBA" id="ARBA00018672"/>
    </source>
</evidence>
<dbReference type="SMART" id="SM00850">
    <property type="entry name" value="LytTR"/>
    <property type="match status" value="1"/>
</dbReference>
<comment type="caution">
    <text evidence="6">The sequence shown here is derived from an EMBL/GenBank/DDBJ whole genome shotgun (WGS) entry which is preliminary data.</text>
</comment>
<dbReference type="GO" id="GO:0000156">
    <property type="term" value="F:phosphorelay response regulator activity"/>
    <property type="evidence" value="ECO:0007669"/>
    <property type="project" value="InterPro"/>
</dbReference>
<evidence type="ECO:0000259" key="5">
    <source>
        <dbReference type="PROSITE" id="PS50930"/>
    </source>
</evidence>
<keyword evidence="7" id="KW-1185">Reference proteome</keyword>
<dbReference type="SUPFAM" id="SSF52172">
    <property type="entry name" value="CheY-like"/>
    <property type="match status" value="1"/>
</dbReference>
<proteinExistence type="predicted"/>
<reference evidence="6 7" key="1">
    <citation type="submission" date="2019-02" db="EMBL/GenBank/DDBJ databases">
        <title>Genomic Encyclopedia of Type Strains, Phase IV (KMG-IV): sequencing the most valuable type-strain genomes for metagenomic binning, comparative biology and taxonomic classification.</title>
        <authorList>
            <person name="Goeker M."/>
        </authorList>
    </citation>
    <scope>NUCLEOTIDE SEQUENCE [LARGE SCALE GENOMIC DNA]</scope>
    <source>
        <strain evidence="6 7">DSM 29486</strain>
    </source>
</reference>
<keyword evidence="3" id="KW-0597">Phosphoprotein</keyword>
<dbReference type="Proteomes" id="UP000292927">
    <property type="component" value="Unassembled WGS sequence"/>
</dbReference>
<dbReference type="Gene3D" id="3.40.50.2300">
    <property type="match status" value="1"/>
</dbReference>